<dbReference type="GO" id="GO:0009535">
    <property type="term" value="C:chloroplast thylakoid membrane"/>
    <property type="evidence" value="ECO:0000318"/>
    <property type="project" value="GO_Central"/>
</dbReference>
<dbReference type="ProMEX" id="A8HZ72"/>
<evidence type="ECO:0000313" key="2">
    <source>
        <dbReference type="EMBL" id="PNW77666.1"/>
    </source>
</evidence>
<dbReference type="FunCoup" id="A8HZ72">
    <property type="interactions" value="709"/>
</dbReference>
<dbReference type="HOGENOM" id="CLU_085883_1_0_1"/>
<evidence type="ECO:0000259" key="1">
    <source>
        <dbReference type="Pfam" id="PF01789"/>
    </source>
</evidence>
<dbReference type="eggNOG" id="ENOG502QT1A">
    <property type="taxonomic scope" value="Eukaryota"/>
</dbReference>
<feature type="domain" description="PsbP C-terminal" evidence="1">
    <location>
        <begin position="73"/>
        <end position="253"/>
    </location>
</feature>
<dbReference type="EMBL" id="CM008971">
    <property type="protein sequence ID" value="PNW77666.1"/>
    <property type="molecule type" value="Genomic_DNA"/>
</dbReference>
<dbReference type="GO" id="GO:0048564">
    <property type="term" value="P:photosystem I assembly"/>
    <property type="evidence" value="ECO:0000318"/>
    <property type="project" value="GO_Central"/>
</dbReference>
<sequence length="258" mass="28335">MRALSSSHPSSARQSVRFPGARAQRRIVVQCQANARNEQPVDRRRILLASGAALVLGLSPATSVRAEDAPSAGFIEYTDPQDAFTLKIPANWGFGEGQLSGNSSFSGASGARRTLAWFPENVSPRDVNVTITVTNVSVEFTKLGSFGTPLQFASNLVNSQDRSYMLRGPEWARRNEPIMVAKLIDAGEISNKYFLEYTLQKVPDEPKRHLYTAVALGYNGTYNRLYSVTAQSLEELKPQYEATLLAMVKSLSVPATKF</sequence>
<dbReference type="GO" id="GO:0019898">
    <property type="term" value="C:extrinsic component of membrane"/>
    <property type="evidence" value="ECO:0007669"/>
    <property type="project" value="InterPro"/>
</dbReference>
<name>A8HZ72_CHLRE</name>
<dbReference type="InParanoid" id="A8HZ72"/>
<accession>A8HZ72</accession>
<dbReference type="PaxDb" id="3055-EDP07962"/>
<dbReference type="Gene3D" id="3.40.1000.10">
    <property type="entry name" value="Mog1/PsbP, alpha/beta/alpha sandwich"/>
    <property type="match status" value="1"/>
</dbReference>
<dbReference type="OrthoDB" id="2013293at2759"/>
<dbReference type="InterPro" id="IPR016123">
    <property type="entry name" value="Mog1/PsbP_a/b/a-sand"/>
</dbReference>
<keyword evidence="3" id="KW-1185">Reference proteome</keyword>
<dbReference type="GeneID" id="5723845"/>
<evidence type="ECO:0000313" key="3">
    <source>
        <dbReference type="Proteomes" id="UP000006906"/>
    </source>
</evidence>
<dbReference type="Proteomes" id="UP000006906">
    <property type="component" value="Chromosome 10"/>
</dbReference>
<dbReference type="STRING" id="3055.A8HZ72"/>
<reference evidence="2 3" key="1">
    <citation type="journal article" date="2007" name="Science">
        <title>The Chlamydomonas genome reveals the evolution of key animal and plant functions.</title>
        <authorList>
            <person name="Merchant S.S."/>
            <person name="Prochnik S.E."/>
            <person name="Vallon O."/>
            <person name="Harris E.H."/>
            <person name="Karpowicz S.J."/>
            <person name="Witman G.B."/>
            <person name="Terry A."/>
            <person name="Salamov A."/>
            <person name="Fritz-Laylin L.K."/>
            <person name="Marechal-Drouard L."/>
            <person name="Marshall W.F."/>
            <person name="Qu L.H."/>
            <person name="Nelson D.R."/>
            <person name="Sanderfoot A.A."/>
            <person name="Spalding M.H."/>
            <person name="Kapitonov V.V."/>
            <person name="Ren Q."/>
            <person name="Ferris P."/>
            <person name="Lindquist E."/>
            <person name="Shapiro H."/>
            <person name="Lucas S.M."/>
            <person name="Grimwood J."/>
            <person name="Schmutz J."/>
            <person name="Cardol P."/>
            <person name="Cerutti H."/>
            <person name="Chanfreau G."/>
            <person name="Chen C.L."/>
            <person name="Cognat V."/>
            <person name="Croft M.T."/>
            <person name="Dent R."/>
            <person name="Dutcher S."/>
            <person name="Fernandez E."/>
            <person name="Fukuzawa H."/>
            <person name="Gonzalez-Ballester D."/>
            <person name="Gonzalez-Halphen D."/>
            <person name="Hallmann A."/>
            <person name="Hanikenne M."/>
            <person name="Hippler M."/>
            <person name="Inwood W."/>
            <person name="Jabbari K."/>
            <person name="Kalanon M."/>
            <person name="Kuras R."/>
            <person name="Lefebvre P.A."/>
            <person name="Lemaire S.D."/>
            <person name="Lobanov A.V."/>
            <person name="Lohr M."/>
            <person name="Manuell A."/>
            <person name="Meier I."/>
            <person name="Mets L."/>
            <person name="Mittag M."/>
            <person name="Mittelmeier T."/>
            <person name="Moroney J.V."/>
            <person name="Moseley J."/>
            <person name="Napoli C."/>
            <person name="Nedelcu A.M."/>
            <person name="Niyogi K."/>
            <person name="Novoselov S.V."/>
            <person name="Paulsen I.T."/>
            <person name="Pazour G."/>
            <person name="Purton S."/>
            <person name="Ral J.P."/>
            <person name="Riano-Pachon D.M."/>
            <person name="Riekhof W."/>
            <person name="Rymarquis L."/>
            <person name="Schroda M."/>
            <person name="Stern D."/>
            <person name="Umen J."/>
            <person name="Willows R."/>
            <person name="Wilson N."/>
            <person name="Zimmer S.L."/>
            <person name="Allmer J."/>
            <person name="Balk J."/>
            <person name="Bisova K."/>
            <person name="Chen C.J."/>
            <person name="Elias M."/>
            <person name="Gendler K."/>
            <person name="Hauser C."/>
            <person name="Lamb M.R."/>
            <person name="Ledford H."/>
            <person name="Long J.C."/>
            <person name="Minagawa J."/>
            <person name="Page M.D."/>
            <person name="Pan J."/>
            <person name="Pootakham W."/>
            <person name="Roje S."/>
            <person name="Rose A."/>
            <person name="Stahlberg E."/>
            <person name="Terauchi A.M."/>
            <person name="Yang P."/>
            <person name="Ball S."/>
            <person name="Bowler C."/>
            <person name="Dieckmann C.L."/>
            <person name="Gladyshev V.N."/>
            <person name="Green P."/>
            <person name="Jorgensen R."/>
            <person name="Mayfield S."/>
            <person name="Mueller-Roeber B."/>
            <person name="Rajamani S."/>
            <person name="Sayre R.T."/>
            <person name="Brokstein P."/>
            <person name="Dubchak I."/>
            <person name="Goodstein D."/>
            <person name="Hornick L."/>
            <person name="Huang Y.W."/>
            <person name="Jhaveri J."/>
            <person name="Luo Y."/>
            <person name="Martinez D."/>
            <person name="Ngau W.C."/>
            <person name="Otillar B."/>
            <person name="Poliakov A."/>
            <person name="Porter A."/>
            <person name="Szajkowski L."/>
            <person name="Werner G."/>
            <person name="Zhou K."/>
            <person name="Grigoriev I.V."/>
            <person name="Rokhsar D.S."/>
            <person name="Grossman A.R."/>
        </authorList>
    </citation>
    <scope>NUCLEOTIDE SEQUENCE [LARGE SCALE GENOMIC DNA]</scope>
    <source>
        <strain evidence="3">CC-503</strain>
    </source>
</reference>
<dbReference type="GO" id="GO:0005509">
    <property type="term" value="F:calcium ion binding"/>
    <property type="evidence" value="ECO:0007669"/>
    <property type="project" value="InterPro"/>
</dbReference>
<gene>
    <name evidence="2" type="ORF">CHLRE_10g446350v5</name>
</gene>
<organism evidence="2 3">
    <name type="scientific">Chlamydomonas reinhardtii</name>
    <name type="common">Chlamydomonas smithii</name>
    <dbReference type="NCBI Taxonomy" id="3055"/>
    <lineage>
        <taxon>Eukaryota</taxon>
        <taxon>Viridiplantae</taxon>
        <taxon>Chlorophyta</taxon>
        <taxon>core chlorophytes</taxon>
        <taxon>Chlorophyceae</taxon>
        <taxon>CS clade</taxon>
        <taxon>Chlamydomonadales</taxon>
        <taxon>Chlamydomonadaceae</taxon>
        <taxon>Chlamydomonas</taxon>
    </lineage>
</organism>
<dbReference type="KEGG" id="cre:CHLRE_10g446350v5"/>
<dbReference type="InterPro" id="IPR002683">
    <property type="entry name" value="PsbP_C"/>
</dbReference>
<dbReference type="SUPFAM" id="SSF55724">
    <property type="entry name" value="Mog1p/PsbP-like"/>
    <property type="match status" value="1"/>
</dbReference>
<dbReference type="PANTHER" id="PTHR31407:SF17">
    <property type="entry name" value="PSBP DOMAIN-CONTAINING PROTEIN 3, CHLOROPLASTIC"/>
    <property type="match status" value="1"/>
</dbReference>
<proteinExistence type="predicted"/>
<dbReference type="RefSeq" id="XP_001698469.1">
    <property type="nucleotide sequence ID" value="XM_001698417.2"/>
</dbReference>
<dbReference type="Gramene" id="PNW77666">
    <property type="protein sequence ID" value="PNW77666"/>
    <property type="gene ID" value="CHLRE_10g446350v5"/>
</dbReference>
<dbReference type="AlphaFoldDB" id="A8HZ72"/>
<dbReference type="PANTHER" id="PTHR31407">
    <property type="match status" value="1"/>
</dbReference>
<dbReference type="Pfam" id="PF01789">
    <property type="entry name" value="PsbP"/>
    <property type="match status" value="1"/>
</dbReference>
<dbReference type="GO" id="GO:0009654">
    <property type="term" value="C:photosystem II oxygen evolving complex"/>
    <property type="evidence" value="ECO:0007669"/>
    <property type="project" value="InterPro"/>
</dbReference>
<protein>
    <recommendedName>
        <fullName evidence="1">PsbP C-terminal domain-containing protein</fullName>
    </recommendedName>
</protein>